<keyword evidence="4" id="KW-1185">Reference proteome</keyword>
<dbReference type="VEuPathDB" id="AmoebaDB:FDP41_011416"/>
<dbReference type="VEuPathDB" id="AmoebaDB:NfTy_019190"/>
<organism evidence="3 4">
    <name type="scientific">Naegleria fowleri</name>
    <name type="common">Brain eating amoeba</name>
    <dbReference type="NCBI Taxonomy" id="5763"/>
    <lineage>
        <taxon>Eukaryota</taxon>
        <taxon>Discoba</taxon>
        <taxon>Heterolobosea</taxon>
        <taxon>Tetramitia</taxon>
        <taxon>Eutetramitia</taxon>
        <taxon>Vahlkampfiidae</taxon>
        <taxon>Naegleria</taxon>
    </lineage>
</organism>
<evidence type="ECO:0000256" key="1">
    <source>
        <dbReference type="SAM" id="MobiDB-lite"/>
    </source>
</evidence>
<feature type="compositionally biased region" description="Low complexity" evidence="1">
    <location>
        <begin position="75"/>
        <end position="90"/>
    </location>
</feature>
<name>A0A6A5C409_NAEFO</name>
<sequence length="494" mass="56625">MSAKPQEEIFVDQSLEELLPIVATEFDAISRKPIQSSFLARDLVRMYDKISFYRQKDFELNFSRMAVQKEHDDSNLNNNNNNNNHSMNENASHPLVESSIHHQQASSFSSELPPQEQRPVDNNISKDDHDDSNGHDHTTTTATTTTVASMTTTSDTTSTTTATIANNNNHSNATMNCSSPQTQEKTIMADHHERITQFVYQHVDHEFEKFSHLTRNLDEMEKEDRGDQIFVDLLNTLTRLFHSMETLQECKPLLTLQEFKNIVVSKSVPNYVSTLMEGQYGDGHPLVKFLTLVDQAFVVSLLGHFAESLFFTKTPIRFKDIRGTWRIDIRMYQNCISMVHRRTEQMMKPLGNTMLKNLFQFSWQVEIVYDSYKLDHIHSIHVTLLEIDWESYDESLELTSQQKGEVQQVFLKMFSKSKTGGELGYQLPLKITLSDISPKHLRLLVKELKENAKKLVKPSNDSNGSSGSWFSGIFSSSGCMDDTVDFISNSKRRD</sequence>
<dbReference type="OMA" id="DIRGTWR"/>
<dbReference type="Proteomes" id="UP000444721">
    <property type="component" value="Unassembled WGS sequence"/>
</dbReference>
<accession>A0A6A5C409</accession>
<dbReference type="AlphaFoldDB" id="A0A6A5C409"/>
<dbReference type="InterPro" id="IPR056651">
    <property type="entry name" value="GlfB-like_C"/>
</dbReference>
<protein>
    <recommendedName>
        <fullName evidence="2">Ras guanine nucleotide exchange factor glfB-like C-terminal domain-containing protein</fullName>
    </recommendedName>
</protein>
<dbReference type="RefSeq" id="XP_044567199.1">
    <property type="nucleotide sequence ID" value="XM_044701822.1"/>
</dbReference>
<gene>
    <name evidence="3" type="ORF">FDP41_011416</name>
</gene>
<dbReference type="OrthoDB" id="10261006at2759"/>
<proteinExistence type="predicted"/>
<dbReference type="VEuPathDB" id="AmoebaDB:NF0029980"/>
<dbReference type="Pfam" id="PF24929">
    <property type="entry name" value="GlfB_C"/>
    <property type="match status" value="1"/>
</dbReference>
<reference evidence="3 4" key="1">
    <citation type="journal article" date="2019" name="Sci. Rep.">
        <title>Nanopore sequencing improves the draft genome of the human pathogenic amoeba Naegleria fowleri.</title>
        <authorList>
            <person name="Liechti N."/>
            <person name="Schurch N."/>
            <person name="Bruggmann R."/>
            <person name="Wittwer M."/>
        </authorList>
    </citation>
    <scope>NUCLEOTIDE SEQUENCE [LARGE SCALE GENOMIC DNA]</scope>
    <source>
        <strain evidence="3 4">ATCC 30894</strain>
    </source>
</reference>
<feature type="compositionally biased region" description="Low complexity" evidence="1">
    <location>
        <begin position="139"/>
        <end position="174"/>
    </location>
</feature>
<feature type="region of interest" description="Disordered" evidence="1">
    <location>
        <begin position="70"/>
        <end position="178"/>
    </location>
</feature>
<evidence type="ECO:0000259" key="2">
    <source>
        <dbReference type="Pfam" id="PF24929"/>
    </source>
</evidence>
<feature type="domain" description="Ras guanine nucleotide exchange factor glfB-like C-terminal" evidence="2">
    <location>
        <begin position="231"/>
        <end position="395"/>
    </location>
</feature>
<feature type="compositionally biased region" description="Basic and acidic residues" evidence="1">
    <location>
        <begin position="124"/>
        <end position="138"/>
    </location>
</feature>
<feature type="compositionally biased region" description="Polar residues" evidence="1">
    <location>
        <begin position="101"/>
        <end position="112"/>
    </location>
</feature>
<dbReference type="GeneID" id="68118631"/>
<evidence type="ECO:0000313" key="3">
    <source>
        <dbReference type="EMBL" id="KAF0982486.1"/>
    </source>
</evidence>
<dbReference type="EMBL" id="VFQX01000009">
    <property type="protein sequence ID" value="KAF0982486.1"/>
    <property type="molecule type" value="Genomic_DNA"/>
</dbReference>
<comment type="caution">
    <text evidence="3">The sequence shown here is derived from an EMBL/GenBank/DDBJ whole genome shotgun (WGS) entry which is preliminary data.</text>
</comment>
<evidence type="ECO:0000313" key="4">
    <source>
        <dbReference type="Proteomes" id="UP000444721"/>
    </source>
</evidence>